<protein>
    <submittedName>
        <fullName evidence="2">Uncharacterized protein</fullName>
    </submittedName>
</protein>
<sequence length="294" mass="31839">MLKSAMALMSKQRSRALARKSCPYLNKWANPVFIGIPFELGCSGDPVGLNSECYRRVDMLQVHKHRGMHCVSLTRRRRLALGAKAGARIGPVADSVSGARRRQAAGAVFYAMAKYSTDPGSVAWSGVTGPVSDQLVVHKGEEPYTGGDGHSILFPGKGSVVAGGFCPINLVWRNVAPCRVMPIRVGLGIYLKEKTQADQRRQPEQDHLTQSARADPTLQRSSDHRGEMGLLATDHPTQSALADLTLSRSPDHGGEMRLLSTGCRPELNSRFISKKKPKSTTGCNPNGTARHSLS</sequence>
<keyword evidence="3" id="KW-1185">Reference proteome</keyword>
<evidence type="ECO:0000313" key="3">
    <source>
        <dbReference type="Proteomes" id="UP001187192"/>
    </source>
</evidence>
<feature type="compositionally biased region" description="Basic and acidic residues" evidence="1">
    <location>
        <begin position="195"/>
        <end position="207"/>
    </location>
</feature>
<feature type="region of interest" description="Disordered" evidence="1">
    <location>
        <begin position="267"/>
        <end position="294"/>
    </location>
</feature>
<organism evidence="2 3">
    <name type="scientific">Ficus carica</name>
    <name type="common">Common fig</name>
    <dbReference type="NCBI Taxonomy" id="3494"/>
    <lineage>
        <taxon>Eukaryota</taxon>
        <taxon>Viridiplantae</taxon>
        <taxon>Streptophyta</taxon>
        <taxon>Embryophyta</taxon>
        <taxon>Tracheophyta</taxon>
        <taxon>Spermatophyta</taxon>
        <taxon>Magnoliopsida</taxon>
        <taxon>eudicotyledons</taxon>
        <taxon>Gunneridae</taxon>
        <taxon>Pentapetalae</taxon>
        <taxon>rosids</taxon>
        <taxon>fabids</taxon>
        <taxon>Rosales</taxon>
        <taxon>Moraceae</taxon>
        <taxon>Ficeae</taxon>
        <taxon>Ficus</taxon>
    </lineage>
</organism>
<name>A0AA88DTD9_FICCA</name>
<dbReference type="AlphaFoldDB" id="A0AA88DTD9"/>
<feature type="region of interest" description="Disordered" evidence="1">
    <location>
        <begin position="195"/>
        <end position="222"/>
    </location>
</feature>
<accession>A0AA88DTD9</accession>
<dbReference type="Proteomes" id="UP001187192">
    <property type="component" value="Unassembled WGS sequence"/>
</dbReference>
<feature type="compositionally biased region" description="Polar residues" evidence="1">
    <location>
        <begin position="279"/>
        <end position="294"/>
    </location>
</feature>
<reference evidence="2" key="1">
    <citation type="submission" date="2023-07" db="EMBL/GenBank/DDBJ databases">
        <title>draft genome sequence of fig (Ficus carica).</title>
        <authorList>
            <person name="Takahashi T."/>
            <person name="Nishimura K."/>
        </authorList>
    </citation>
    <scope>NUCLEOTIDE SEQUENCE</scope>
</reference>
<evidence type="ECO:0000313" key="2">
    <source>
        <dbReference type="EMBL" id="GMN61517.1"/>
    </source>
</evidence>
<proteinExistence type="predicted"/>
<gene>
    <name evidence="2" type="ORF">TIFTF001_030608</name>
</gene>
<comment type="caution">
    <text evidence="2">The sequence shown here is derived from an EMBL/GenBank/DDBJ whole genome shotgun (WGS) entry which is preliminary data.</text>
</comment>
<dbReference type="EMBL" id="BTGU01000113">
    <property type="protein sequence ID" value="GMN61517.1"/>
    <property type="molecule type" value="Genomic_DNA"/>
</dbReference>
<evidence type="ECO:0000256" key="1">
    <source>
        <dbReference type="SAM" id="MobiDB-lite"/>
    </source>
</evidence>